<evidence type="ECO:0000256" key="1">
    <source>
        <dbReference type="ARBA" id="ARBA00010873"/>
    </source>
</evidence>
<dbReference type="InterPro" id="IPR005053">
    <property type="entry name" value="MobA_MobL"/>
</dbReference>
<dbReference type="NCBIfam" id="NF041496">
    <property type="entry name" value="MobQ"/>
    <property type="match status" value="1"/>
</dbReference>
<evidence type="ECO:0000256" key="2">
    <source>
        <dbReference type="ARBA" id="ARBA00022971"/>
    </source>
</evidence>
<feature type="compositionally biased region" description="Basic and acidic residues" evidence="3">
    <location>
        <begin position="339"/>
        <end position="354"/>
    </location>
</feature>
<dbReference type="Gene3D" id="3.30.930.30">
    <property type="match status" value="1"/>
</dbReference>
<evidence type="ECO:0000313" key="6">
    <source>
        <dbReference type="Proteomes" id="UP000004169"/>
    </source>
</evidence>
<dbReference type="STRING" id="1150626.PHAMO_600002"/>
<evidence type="ECO:0000256" key="3">
    <source>
        <dbReference type="SAM" id="MobiDB-lite"/>
    </source>
</evidence>
<dbReference type="Pfam" id="PF03389">
    <property type="entry name" value="MobA_MobL"/>
    <property type="match status" value="1"/>
</dbReference>
<gene>
    <name evidence="5" type="ORF">PHAMO_600002</name>
</gene>
<dbReference type="Proteomes" id="UP000004169">
    <property type="component" value="Unassembled WGS sequence"/>
</dbReference>
<evidence type="ECO:0000259" key="4">
    <source>
        <dbReference type="Pfam" id="PF03389"/>
    </source>
</evidence>
<feature type="region of interest" description="Disordered" evidence="3">
    <location>
        <begin position="200"/>
        <end position="237"/>
    </location>
</feature>
<feature type="compositionally biased region" description="Gly residues" evidence="3">
    <location>
        <begin position="371"/>
        <end position="380"/>
    </location>
</feature>
<feature type="compositionally biased region" description="Basic and acidic residues" evidence="3">
    <location>
        <begin position="211"/>
        <end position="222"/>
    </location>
</feature>
<feature type="domain" description="MobA/MobL protein" evidence="4">
    <location>
        <begin position="17"/>
        <end position="206"/>
    </location>
</feature>
<proteinExistence type="inferred from homology"/>
<comment type="caution">
    <text evidence="5">The sequence shown here is derived from an EMBL/GenBank/DDBJ whole genome shotgun (WGS) entry which is preliminary data.</text>
</comment>
<dbReference type="EMBL" id="CAHP01000057">
    <property type="protein sequence ID" value="CCG43185.1"/>
    <property type="molecule type" value="Genomic_DNA"/>
</dbReference>
<feature type="compositionally biased region" description="Low complexity" evidence="3">
    <location>
        <begin position="355"/>
        <end position="366"/>
    </location>
</feature>
<accession>H8FXU7</accession>
<sequence>MAIYRCEAKSISRGQGRSCVAAAAYRHAETLHDKRQDLTHSYERKEGVEHSEIITPENAPEWSKNRETLWNYIDAAEKRKDAMTAREVLVALPRELNHEQRVEAVRSFVREEFTSRSIVADVAIHEPSARDGEKQPHAHIMVSDRALDPSQPNGFSAKKDRTLSQANGIETMRERWCQHCNQALERAHVPLRVDHRSLADQRQAKQAVAADRSRPQAEREAAAQKAFLLDRPPEPKIGPVAQQMDRQGRGEQAHALRDALTVRQDRAMLQRIMEQWRQIKGLVRELVQAIGEQTRQAIERLTPSPALAGGLDRLRTAGVELARQDSMADRLRQAGQDLQRQDQERARQAAERQRQQQTRQQASKPSRGPKPGRGGPDFGR</sequence>
<dbReference type="eggNOG" id="COG3505">
    <property type="taxonomic scope" value="Bacteria"/>
</dbReference>
<keyword evidence="2" id="KW-0184">Conjugation</keyword>
<dbReference type="RefSeq" id="WP_002731222.1">
    <property type="nucleotide sequence ID" value="NZ_CAHP01000057.1"/>
</dbReference>
<reference evidence="5 6" key="1">
    <citation type="journal article" date="2012" name="J. Bacteriol.">
        <title>Draft Genome Sequence of the Purple Photosynthetic Bacterium Phaeospirillum molischianum DSM120, a Particularly Versatile Bacterium.</title>
        <authorList>
            <person name="Duquesne K."/>
            <person name="Prima V."/>
            <person name="Ji B."/>
            <person name="Rouy Z."/>
            <person name="Medigue C."/>
            <person name="Talla E."/>
            <person name="Sturgis J.N."/>
        </authorList>
    </citation>
    <scope>NUCLEOTIDE SEQUENCE [LARGE SCALE GENOMIC DNA]</scope>
    <source>
        <strain evidence="6">DSM120</strain>
    </source>
</reference>
<dbReference type="AlphaFoldDB" id="H8FXU7"/>
<keyword evidence="6" id="KW-1185">Reference proteome</keyword>
<dbReference type="OrthoDB" id="1826980at2"/>
<protein>
    <submittedName>
        <fullName evidence="5">Plasmid mobilization system relaxase</fullName>
    </submittedName>
</protein>
<evidence type="ECO:0000313" key="5">
    <source>
        <dbReference type="EMBL" id="CCG43185.1"/>
    </source>
</evidence>
<organism evidence="5 6">
    <name type="scientific">Magnetospirillum molischianum DSM 120</name>
    <dbReference type="NCBI Taxonomy" id="1150626"/>
    <lineage>
        <taxon>Bacteria</taxon>
        <taxon>Pseudomonadati</taxon>
        <taxon>Pseudomonadota</taxon>
        <taxon>Alphaproteobacteria</taxon>
        <taxon>Rhodospirillales</taxon>
        <taxon>Rhodospirillaceae</taxon>
        <taxon>Magnetospirillum</taxon>
    </lineage>
</organism>
<name>H8FXU7_MAGML</name>
<comment type="similarity">
    <text evidence="1">Belongs to the MobA/MobL family.</text>
</comment>
<feature type="region of interest" description="Disordered" evidence="3">
    <location>
        <begin position="329"/>
        <end position="380"/>
    </location>
</feature>